<dbReference type="GO" id="GO:0017124">
    <property type="term" value="F:SH3 domain binding"/>
    <property type="evidence" value="ECO:0007669"/>
    <property type="project" value="TreeGrafter"/>
</dbReference>
<dbReference type="SMART" id="SM00184">
    <property type="entry name" value="RING"/>
    <property type="match status" value="1"/>
</dbReference>
<feature type="compositionally biased region" description="Low complexity" evidence="7">
    <location>
        <begin position="88"/>
        <end position="98"/>
    </location>
</feature>
<dbReference type="SUPFAM" id="SSF47668">
    <property type="entry name" value="N-terminal domain of cbl (N-cbl)"/>
    <property type="match status" value="1"/>
</dbReference>
<dbReference type="InterPro" id="IPR024159">
    <property type="entry name" value="Cbl_PTB"/>
</dbReference>
<dbReference type="GO" id="GO:0008270">
    <property type="term" value="F:zinc ion binding"/>
    <property type="evidence" value="ECO:0007669"/>
    <property type="project" value="UniProtKB-KW"/>
</dbReference>
<dbReference type="GO" id="GO:0023051">
    <property type="term" value="P:regulation of signaling"/>
    <property type="evidence" value="ECO:0007669"/>
    <property type="project" value="InterPro"/>
</dbReference>
<feature type="domain" description="Cbl-PTB" evidence="9">
    <location>
        <begin position="106"/>
        <end position="409"/>
    </location>
</feature>
<dbReference type="GO" id="GO:0005886">
    <property type="term" value="C:plasma membrane"/>
    <property type="evidence" value="ECO:0007669"/>
    <property type="project" value="TreeGrafter"/>
</dbReference>
<dbReference type="InterPro" id="IPR013083">
    <property type="entry name" value="Znf_RING/FYVE/PHD"/>
</dbReference>
<keyword evidence="10" id="KW-1185">Reference proteome</keyword>
<evidence type="ECO:0000256" key="2">
    <source>
        <dbReference type="ARBA" id="ARBA00022771"/>
    </source>
</evidence>
<dbReference type="GO" id="GO:0005509">
    <property type="term" value="F:calcium ion binding"/>
    <property type="evidence" value="ECO:0007669"/>
    <property type="project" value="UniProtKB-UniRule"/>
</dbReference>
<dbReference type="GO" id="GO:0061630">
    <property type="term" value="F:ubiquitin protein ligase activity"/>
    <property type="evidence" value="ECO:0007669"/>
    <property type="project" value="UniProtKB-EC"/>
</dbReference>
<comment type="pathway">
    <text evidence="6">Protein modification; protein ubiquitination.</text>
</comment>
<keyword evidence="6" id="KW-0833">Ubl conjugation pathway</keyword>
<dbReference type="InterPro" id="IPR036860">
    <property type="entry name" value="SH2_dom_sf"/>
</dbReference>
<keyword evidence="4 6" id="KW-0106">Calcium</keyword>
<dbReference type="InterPro" id="IPR024162">
    <property type="entry name" value="Adaptor_Cbl"/>
</dbReference>
<evidence type="ECO:0000259" key="8">
    <source>
        <dbReference type="PROSITE" id="PS50089"/>
    </source>
</evidence>
<sequence length="663" mass="74196">MLNMGVLYAHLHKSFFRNENLKNDEEIFCPSTVLKQLPNAVPISSAPRRPNKIASVPMNSLLNRMVGSAASLVSSSTQTLLASLGQNGATGSASGSNSPPLMSGPNCLLSPQDRRTVDKCYRCMETVIRQCQQPRLNLKNSPPFILDILPDIYNLLNSILANEPAILQENLYLRLFISNLTLKCKQTIKLFKSYRDQIFEEGTSGRRHLIKNSLIFAHMLSELKAQFPERKFVGNKFRITKRQAEEFWLNSFGNRTIVSWEEFRSELNNVHQFGVGLETAALKNTIDLTCNDHISNFEFDVFTRLFHPWPSVIKNWQLLAVTHPAYMAFMTYEEVKQRLQQFSGKPGSYLFRLSCTRLGQWAIGYVAPDGKIYQTIPQNKSLIQSLVDGNREGFYLYPNGRNKNMDLSYALQCPAESGKVQVSSEQYQIYCEMGTTFELCKICDERNKNVKLEPCGHLLCKLCLLSWQEKADGEKNCPFCRCEIKGTEGIVIESSREQQQNWKASSPDTQKVAAPQPPPRRTMAANQCHRTCSTSSTVSSPSSPPAPPPIPPKRSSHSPPGDTAAAAGVQSINNSHQQIIGSLMERRGSLLDEVMAESDSRRQCDGGTDALASTRGDDQQRQQFDDFMCLDFGGQQTTTTTERHLNNKHSDQSTSKAGGGSIH</sequence>
<feature type="compositionally biased region" description="Basic and acidic residues" evidence="7">
    <location>
        <begin position="641"/>
        <end position="651"/>
    </location>
</feature>
<dbReference type="Gene3D" id="3.30.505.10">
    <property type="entry name" value="SH2 domain"/>
    <property type="match status" value="1"/>
</dbReference>
<dbReference type="CDD" id="cd09920">
    <property type="entry name" value="SH2_Cbl-b_TKB"/>
    <property type="match status" value="1"/>
</dbReference>
<dbReference type="SUPFAM" id="SSF57850">
    <property type="entry name" value="RING/U-box"/>
    <property type="match status" value="1"/>
</dbReference>
<feature type="domain" description="RING-type" evidence="8">
    <location>
        <begin position="440"/>
        <end position="481"/>
    </location>
</feature>
<feature type="region of interest" description="Disordered" evidence="7">
    <location>
        <begin position="597"/>
        <end position="619"/>
    </location>
</feature>
<evidence type="ECO:0000256" key="6">
    <source>
        <dbReference type="RuleBase" id="RU367001"/>
    </source>
</evidence>
<feature type="region of interest" description="Disordered" evidence="7">
    <location>
        <begin position="88"/>
        <end position="108"/>
    </location>
</feature>
<evidence type="ECO:0000256" key="3">
    <source>
        <dbReference type="ARBA" id="ARBA00022833"/>
    </source>
</evidence>
<dbReference type="PANTHER" id="PTHR23007:SF11">
    <property type="entry name" value="E3 UBIQUITIN-PROTEIN LIGASE CBL"/>
    <property type="match status" value="1"/>
</dbReference>
<evidence type="ECO:0000256" key="1">
    <source>
        <dbReference type="ARBA" id="ARBA00022723"/>
    </source>
</evidence>
<dbReference type="GO" id="GO:0001784">
    <property type="term" value="F:phosphotyrosine residue binding"/>
    <property type="evidence" value="ECO:0007669"/>
    <property type="project" value="UniProtKB-UniRule"/>
</dbReference>
<name>A0A914GPW9_GLORO</name>
<feature type="compositionally biased region" description="Pro residues" evidence="7">
    <location>
        <begin position="542"/>
        <end position="552"/>
    </location>
</feature>
<dbReference type="SUPFAM" id="SSF55550">
    <property type="entry name" value="SH2 domain"/>
    <property type="match status" value="1"/>
</dbReference>
<keyword evidence="1 6" id="KW-0479">Metal-binding</keyword>
<comment type="function">
    <text evidence="6">E3 ubiquitin-protein ligase which accepts ubiquitin from specific E2 ubiquitin-conjugating enzymes, and transfers it to substrates, generally promoting their degradation by the proteasome.</text>
</comment>
<dbReference type="Gene3D" id="1.10.238.10">
    <property type="entry name" value="EF-hand"/>
    <property type="match status" value="1"/>
</dbReference>
<dbReference type="Proteomes" id="UP000887572">
    <property type="component" value="Unplaced"/>
</dbReference>
<organism evidence="10 11">
    <name type="scientific">Globodera rostochiensis</name>
    <name type="common">Golden nematode worm</name>
    <name type="synonym">Heterodera rostochiensis</name>
    <dbReference type="NCBI Taxonomy" id="31243"/>
    <lineage>
        <taxon>Eukaryota</taxon>
        <taxon>Metazoa</taxon>
        <taxon>Ecdysozoa</taxon>
        <taxon>Nematoda</taxon>
        <taxon>Chromadorea</taxon>
        <taxon>Rhabditida</taxon>
        <taxon>Tylenchina</taxon>
        <taxon>Tylenchomorpha</taxon>
        <taxon>Tylenchoidea</taxon>
        <taxon>Heteroderidae</taxon>
        <taxon>Heteroderinae</taxon>
        <taxon>Globodera</taxon>
    </lineage>
</organism>
<dbReference type="PANTHER" id="PTHR23007">
    <property type="entry name" value="CBL"/>
    <property type="match status" value="1"/>
</dbReference>
<evidence type="ECO:0000256" key="4">
    <source>
        <dbReference type="ARBA" id="ARBA00022837"/>
    </source>
</evidence>
<dbReference type="Pfam" id="PF02762">
    <property type="entry name" value="Cbl_N3"/>
    <property type="match status" value="1"/>
</dbReference>
<dbReference type="AlphaFoldDB" id="A0A914GPW9"/>
<evidence type="ECO:0000313" key="10">
    <source>
        <dbReference type="Proteomes" id="UP000887572"/>
    </source>
</evidence>
<dbReference type="PROSITE" id="PS00518">
    <property type="entry name" value="ZF_RING_1"/>
    <property type="match status" value="1"/>
</dbReference>
<protein>
    <recommendedName>
        <fullName evidence="6">E3 ubiquitin-protein ligase CBL</fullName>
        <ecNumber evidence="6">2.3.2.27</ecNumber>
    </recommendedName>
</protein>
<dbReference type="Gene3D" id="1.20.930.20">
    <property type="entry name" value="Adaptor protein Cbl, N-terminal domain"/>
    <property type="match status" value="1"/>
</dbReference>
<dbReference type="InterPro" id="IPR036537">
    <property type="entry name" value="Adaptor_Cbl_N_dom_sf"/>
</dbReference>
<keyword evidence="2 5" id="KW-0863">Zinc-finger</keyword>
<feature type="region of interest" description="Disordered" evidence="7">
    <location>
        <begin position="495"/>
        <end position="566"/>
    </location>
</feature>
<dbReference type="Pfam" id="PF13920">
    <property type="entry name" value="zf-C3HC4_3"/>
    <property type="match status" value="1"/>
</dbReference>
<dbReference type="InterPro" id="IPR001841">
    <property type="entry name" value="Znf_RING"/>
</dbReference>
<dbReference type="InterPro" id="IPR003153">
    <property type="entry name" value="Adaptor_Cbl_N_hlx"/>
</dbReference>
<feature type="compositionally biased region" description="Polar residues" evidence="7">
    <location>
        <begin position="497"/>
        <end position="509"/>
    </location>
</feature>
<evidence type="ECO:0000259" key="9">
    <source>
        <dbReference type="PROSITE" id="PS51506"/>
    </source>
</evidence>
<keyword evidence="3 6" id="KW-0862">Zinc</keyword>
<keyword evidence="6" id="KW-0808">Transferase</keyword>
<dbReference type="InterPro" id="IPR014742">
    <property type="entry name" value="Adaptor_Cbl_SH2-like"/>
</dbReference>
<reference evidence="11" key="1">
    <citation type="submission" date="2022-11" db="UniProtKB">
        <authorList>
            <consortium name="WormBaseParasite"/>
        </authorList>
    </citation>
    <scope>IDENTIFICATION</scope>
</reference>
<dbReference type="Gene3D" id="3.30.40.10">
    <property type="entry name" value="Zinc/RING finger domain, C3HC4 (zinc finger)"/>
    <property type="match status" value="1"/>
</dbReference>
<comment type="catalytic activity">
    <reaction evidence="6">
        <text>S-ubiquitinyl-[E2 ubiquitin-conjugating enzyme]-L-cysteine + [acceptor protein]-L-lysine = [E2 ubiquitin-conjugating enzyme]-L-cysteine + N(6)-ubiquitinyl-[acceptor protein]-L-lysine.</text>
        <dbReference type="EC" id="2.3.2.27"/>
    </reaction>
</comment>
<dbReference type="Pfam" id="PF02262">
    <property type="entry name" value="Cbl_N"/>
    <property type="match status" value="1"/>
</dbReference>
<dbReference type="Pfam" id="PF02761">
    <property type="entry name" value="Cbl_N2"/>
    <property type="match status" value="1"/>
</dbReference>
<accession>A0A914GPW9</accession>
<evidence type="ECO:0000256" key="5">
    <source>
        <dbReference type="PROSITE-ProRule" id="PRU00175"/>
    </source>
</evidence>
<dbReference type="InterPro" id="IPR017907">
    <property type="entry name" value="Znf_RING_CS"/>
</dbReference>
<comment type="domain">
    <text evidence="6">The N-terminus is composed of the phosphotyrosine binding (PTB) domain, a short linker region and the RING-type zinc finger. The PTB domain, which is also called TKB (tyrosine kinase binding) domain, is composed of three different subdomains: a four-helix bundle (4H), a calcium-binding EF hand and a divergent SH2 domain.</text>
</comment>
<dbReference type="GO" id="GO:0007166">
    <property type="term" value="P:cell surface receptor signaling pathway"/>
    <property type="evidence" value="ECO:0007669"/>
    <property type="project" value="InterPro"/>
</dbReference>
<dbReference type="InterPro" id="IPR014741">
    <property type="entry name" value="Adaptor_Cbl_EF_hand-like"/>
</dbReference>
<dbReference type="WBParaSite" id="Gr19_v10_g10249.t1">
    <property type="protein sequence ID" value="Gr19_v10_g10249.t1"/>
    <property type="gene ID" value="Gr19_v10_g10249"/>
</dbReference>
<proteinExistence type="predicted"/>
<dbReference type="InterPro" id="IPR011992">
    <property type="entry name" value="EF-hand-dom_pair"/>
</dbReference>
<evidence type="ECO:0000256" key="7">
    <source>
        <dbReference type="SAM" id="MobiDB-lite"/>
    </source>
</evidence>
<dbReference type="GO" id="GO:0045121">
    <property type="term" value="C:membrane raft"/>
    <property type="evidence" value="ECO:0007669"/>
    <property type="project" value="TreeGrafter"/>
</dbReference>
<dbReference type="SUPFAM" id="SSF47473">
    <property type="entry name" value="EF-hand"/>
    <property type="match status" value="1"/>
</dbReference>
<dbReference type="PROSITE" id="PS50089">
    <property type="entry name" value="ZF_RING_2"/>
    <property type="match status" value="1"/>
</dbReference>
<dbReference type="EC" id="2.3.2.27" evidence="6"/>
<feature type="region of interest" description="Disordered" evidence="7">
    <location>
        <begin position="638"/>
        <end position="663"/>
    </location>
</feature>
<dbReference type="GO" id="GO:0030971">
    <property type="term" value="F:receptor tyrosine kinase binding"/>
    <property type="evidence" value="ECO:0007669"/>
    <property type="project" value="TreeGrafter"/>
</dbReference>
<dbReference type="PROSITE" id="PS51506">
    <property type="entry name" value="CBL_PTB"/>
    <property type="match status" value="1"/>
</dbReference>
<evidence type="ECO:0000313" key="11">
    <source>
        <dbReference type="WBParaSite" id="Gr19_v10_g10249.t1"/>
    </source>
</evidence>